<dbReference type="Proteomes" id="UP000814140">
    <property type="component" value="Unassembled WGS sequence"/>
</dbReference>
<comment type="caution">
    <text evidence="1">The sequence shown here is derived from an EMBL/GenBank/DDBJ whole genome shotgun (WGS) entry which is preliminary data.</text>
</comment>
<reference evidence="1" key="2">
    <citation type="journal article" date="2022" name="New Phytol.">
        <title>Evolutionary transition to the ectomycorrhizal habit in the genomes of a hyperdiverse lineage of mushroom-forming fungi.</title>
        <authorList>
            <person name="Looney B."/>
            <person name="Miyauchi S."/>
            <person name="Morin E."/>
            <person name="Drula E."/>
            <person name="Courty P.E."/>
            <person name="Kohler A."/>
            <person name="Kuo A."/>
            <person name="LaButti K."/>
            <person name="Pangilinan J."/>
            <person name="Lipzen A."/>
            <person name="Riley R."/>
            <person name="Andreopoulos W."/>
            <person name="He G."/>
            <person name="Johnson J."/>
            <person name="Nolan M."/>
            <person name="Tritt A."/>
            <person name="Barry K.W."/>
            <person name="Grigoriev I.V."/>
            <person name="Nagy L.G."/>
            <person name="Hibbett D."/>
            <person name="Henrissat B."/>
            <person name="Matheny P.B."/>
            <person name="Labbe J."/>
            <person name="Martin F.M."/>
        </authorList>
    </citation>
    <scope>NUCLEOTIDE SEQUENCE</scope>
    <source>
        <strain evidence="1">HHB10654</strain>
    </source>
</reference>
<dbReference type="EMBL" id="MU277393">
    <property type="protein sequence ID" value="KAI0054558.1"/>
    <property type="molecule type" value="Genomic_DNA"/>
</dbReference>
<proteinExistence type="predicted"/>
<accession>A0ACB8SE93</accession>
<keyword evidence="2" id="KW-1185">Reference proteome</keyword>
<protein>
    <submittedName>
        <fullName evidence="1">Uncharacterized protein</fullName>
    </submittedName>
</protein>
<organism evidence="1 2">
    <name type="scientific">Artomyces pyxidatus</name>
    <dbReference type="NCBI Taxonomy" id="48021"/>
    <lineage>
        <taxon>Eukaryota</taxon>
        <taxon>Fungi</taxon>
        <taxon>Dikarya</taxon>
        <taxon>Basidiomycota</taxon>
        <taxon>Agaricomycotina</taxon>
        <taxon>Agaricomycetes</taxon>
        <taxon>Russulales</taxon>
        <taxon>Auriscalpiaceae</taxon>
        <taxon>Artomyces</taxon>
    </lineage>
</organism>
<name>A0ACB8SE93_9AGAM</name>
<reference evidence="1" key="1">
    <citation type="submission" date="2021-03" db="EMBL/GenBank/DDBJ databases">
        <authorList>
            <consortium name="DOE Joint Genome Institute"/>
            <person name="Ahrendt S."/>
            <person name="Looney B.P."/>
            <person name="Miyauchi S."/>
            <person name="Morin E."/>
            <person name="Drula E."/>
            <person name="Courty P.E."/>
            <person name="Chicoki N."/>
            <person name="Fauchery L."/>
            <person name="Kohler A."/>
            <person name="Kuo A."/>
            <person name="Labutti K."/>
            <person name="Pangilinan J."/>
            <person name="Lipzen A."/>
            <person name="Riley R."/>
            <person name="Andreopoulos W."/>
            <person name="He G."/>
            <person name="Johnson J."/>
            <person name="Barry K.W."/>
            <person name="Grigoriev I.V."/>
            <person name="Nagy L."/>
            <person name="Hibbett D."/>
            <person name="Henrissat B."/>
            <person name="Matheny P.B."/>
            <person name="Labbe J."/>
            <person name="Martin F."/>
        </authorList>
    </citation>
    <scope>NUCLEOTIDE SEQUENCE</scope>
    <source>
        <strain evidence="1">HHB10654</strain>
    </source>
</reference>
<sequence>MGDLNIILDEQKAKPPPSLRSLKSRGVACGSWALSWVAGRGASTSPTNAITCSWTFYLLRGKELHVAAADQFRILNSEDLAKPSFCTIRAYFCEVCRSWYRAQRVTVPPSQQTRIRVWQAGRRRLAVVPSCRPHTLGVQVAVRRAGRAALTADAQSAVRRSRSPHAIRARDDAHVEGGAHAKRRVIMLGLVWKLMLQRRVAPRTRDCHWRGLGRVEVFEVEYCHACTYSRKREL</sequence>
<evidence type="ECO:0000313" key="1">
    <source>
        <dbReference type="EMBL" id="KAI0054558.1"/>
    </source>
</evidence>
<evidence type="ECO:0000313" key="2">
    <source>
        <dbReference type="Proteomes" id="UP000814140"/>
    </source>
</evidence>
<gene>
    <name evidence="1" type="ORF">BV25DRAFT_1903849</name>
</gene>